<keyword evidence="1" id="KW-0812">Transmembrane</keyword>
<dbReference type="PATRIC" id="fig|1216932.3.peg.2781"/>
<keyword evidence="3" id="KW-1185">Reference proteome</keyword>
<evidence type="ECO:0000313" key="2">
    <source>
        <dbReference type="EMBL" id="CDM69936.1"/>
    </source>
</evidence>
<keyword evidence="1" id="KW-0472">Membrane</keyword>
<feature type="transmembrane region" description="Helical" evidence="1">
    <location>
        <begin position="205"/>
        <end position="223"/>
    </location>
</feature>
<proteinExistence type="predicted"/>
<dbReference type="Proteomes" id="UP000019426">
    <property type="component" value="Chromosome M2/40_rep2"/>
</dbReference>
<feature type="transmembrane region" description="Helical" evidence="1">
    <location>
        <begin position="433"/>
        <end position="453"/>
    </location>
</feature>
<sequence>MIKSLYVIKNENLPLVLLENNKLKYFEGENIKDVEKCLSEKMEFAELKVRGQRYVTYYGEKYKVVNLEVISLKNFKDKSELVSINSLTDKELDYKDLNLIKIFYPYQYRKEKTKDIALTSKEKESAFSNIIMAAIISIITSFFVMGKENFNYIGISAIVLVVLISSFALISIGKIEKINYCSIYFMIVAILLGATYGIYTNSLFRIINMFFIPVTIAVSIYMISYPDIKLGSLDFFTYIIHKITLGFLDNSYLDIIGKVFKEKIKFKNKDSKYQGIIKGLIYSIPILIVLTILLSCADEMFGNLFADFVEYIFSVGIKGVLVKLIIFIITFIYIHYIFASLKVRIDKCSKKKVKMLDSQMVNTILVLINILYLIFTYIQVKYLFIMRYSNFTAEGYSSYARSGFFQLVIVVVLNVAIILFFNKKSENSKLKLALCTLMTIISINMSVTSIYKMGLYINEFGITRLRFITTAFMIFIIITLVMIIFSLWREIDIFKYSMIIGSAIYLSLNFSNVDKIIATVNIESKGNKVDMEYITTLSLDSYDVIIEAYNEGKIHYSQLKSYKAQKKNTSKWYEYNYYNNKSN</sequence>
<reference evidence="2 3" key="1">
    <citation type="submission" date="2013-11" db="EMBL/GenBank/DDBJ databases">
        <title>Complete genome sequence of Clostridum sp. M2/40.</title>
        <authorList>
            <person name="Wibberg D."/>
            <person name="Puehler A."/>
            <person name="Schlueter A."/>
        </authorList>
    </citation>
    <scope>NUCLEOTIDE SEQUENCE [LARGE SCALE GENOMIC DNA]</scope>
    <source>
        <strain evidence="3">M2/40</strain>
    </source>
</reference>
<evidence type="ECO:0000313" key="3">
    <source>
        <dbReference type="Proteomes" id="UP000019426"/>
    </source>
</evidence>
<dbReference type="OrthoDB" id="9767931at2"/>
<gene>
    <name evidence="2" type="ORF">CM240_2819</name>
</gene>
<feature type="transmembrane region" description="Helical" evidence="1">
    <location>
        <begin position="404"/>
        <end position="421"/>
    </location>
</feature>
<keyword evidence="1" id="KW-1133">Transmembrane helix</keyword>
<feature type="transmembrane region" description="Helical" evidence="1">
    <location>
        <begin position="126"/>
        <end position="144"/>
    </location>
</feature>
<dbReference type="Pfam" id="PF13687">
    <property type="entry name" value="DUF4153"/>
    <property type="match status" value="1"/>
</dbReference>
<accession>W6RZ80</accession>
<dbReference type="HOGENOM" id="CLU_025121_1_1_9"/>
<feature type="transmembrane region" description="Helical" evidence="1">
    <location>
        <begin position="315"/>
        <end position="339"/>
    </location>
</feature>
<dbReference type="AlphaFoldDB" id="W6RZ80"/>
<feature type="transmembrane region" description="Helical" evidence="1">
    <location>
        <begin position="182"/>
        <end position="199"/>
    </location>
</feature>
<feature type="transmembrane region" description="Helical" evidence="1">
    <location>
        <begin position="150"/>
        <end position="170"/>
    </location>
</feature>
<organism evidence="2 3">
    <name type="scientific">Clostridium bornimense</name>
    <dbReference type="NCBI Taxonomy" id="1216932"/>
    <lineage>
        <taxon>Bacteria</taxon>
        <taxon>Bacillati</taxon>
        <taxon>Bacillota</taxon>
        <taxon>Clostridia</taxon>
        <taxon>Eubacteriales</taxon>
        <taxon>Clostridiaceae</taxon>
        <taxon>Clostridium</taxon>
    </lineage>
</organism>
<feature type="transmembrane region" description="Helical" evidence="1">
    <location>
        <begin position="275"/>
        <end position="295"/>
    </location>
</feature>
<dbReference type="KEGG" id="clt:CM240_2819"/>
<evidence type="ECO:0000256" key="1">
    <source>
        <dbReference type="SAM" id="Phobius"/>
    </source>
</evidence>
<name>W6RZ80_9CLOT</name>
<dbReference type="STRING" id="1216932.CM240_2819"/>
<feature type="transmembrane region" description="Helical" evidence="1">
    <location>
        <begin position="360"/>
        <end position="384"/>
    </location>
</feature>
<dbReference type="RefSeq" id="WP_044040121.1">
    <property type="nucleotide sequence ID" value="NZ_HG917869.1"/>
</dbReference>
<dbReference type="eggNOG" id="COG2205">
    <property type="taxonomic scope" value="Bacteria"/>
</dbReference>
<protein>
    <submittedName>
        <fullName evidence="2">Putative membrane protein</fullName>
    </submittedName>
</protein>
<dbReference type="InterPro" id="IPR025291">
    <property type="entry name" value="DUF4153"/>
</dbReference>
<dbReference type="EMBL" id="HG917869">
    <property type="protein sequence ID" value="CDM69936.1"/>
    <property type="molecule type" value="Genomic_DNA"/>
</dbReference>
<feature type="transmembrane region" description="Helical" evidence="1">
    <location>
        <begin position="465"/>
        <end position="488"/>
    </location>
</feature>